<evidence type="ECO:0000313" key="1">
    <source>
        <dbReference type="EMBL" id="ALO66827.1"/>
    </source>
</evidence>
<dbReference type="InterPro" id="IPR016181">
    <property type="entry name" value="Acyl_CoA_acyltransferase"/>
</dbReference>
<dbReference type="OrthoDB" id="3533156at2"/>
<dbReference type="AlphaFoldDB" id="A0A0S2M056"/>
<dbReference type="RefSeq" id="WP_062288396.1">
    <property type="nucleotide sequence ID" value="NZ_CP013200.1"/>
</dbReference>
<dbReference type="Gene3D" id="3.40.630.30">
    <property type="match status" value="1"/>
</dbReference>
<reference evidence="1 2" key="2">
    <citation type="journal article" date="2016" name="J. Biotechnol.">
        <title>Complete genome sequence of Arthrobacter alpinus ERGS4:06, a yellow pigmented bacterium tolerant to cold and radiations isolated from Sikkim Himalaya.</title>
        <authorList>
            <person name="Kumar R."/>
            <person name="Singh D."/>
            <person name="Swarnkar M.K."/>
            <person name="Singh A.K."/>
            <person name="Kumar S."/>
        </authorList>
    </citation>
    <scope>NUCLEOTIDE SEQUENCE [LARGE SCALE GENOMIC DNA]</scope>
    <source>
        <strain evidence="1 2">ERGS4:06</strain>
    </source>
</reference>
<dbReference type="Proteomes" id="UP000059574">
    <property type="component" value="Chromosome"/>
</dbReference>
<dbReference type="EMBL" id="CP013200">
    <property type="protein sequence ID" value="ALO66827.1"/>
    <property type="molecule type" value="Genomic_DNA"/>
</dbReference>
<accession>A0A0S2M056</accession>
<evidence type="ECO:0000313" key="2">
    <source>
        <dbReference type="Proteomes" id="UP000059574"/>
    </source>
</evidence>
<sequence length="79" mass="8998">MEQTQVIVSQFIAVWDRDDVWDRDELGPWVVKNPSDQSIIGYGGSSAKQDIFWNLGYRFVFDAQGQGQGFATELAHMML</sequence>
<organism evidence="1 2">
    <name type="scientific">Arthrobacter alpinus</name>
    <dbReference type="NCBI Taxonomy" id="656366"/>
    <lineage>
        <taxon>Bacteria</taxon>
        <taxon>Bacillati</taxon>
        <taxon>Actinomycetota</taxon>
        <taxon>Actinomycetes</taxon>
        <taxon>Micrococcales</taxon>
        <taxon>Micrococcaceae</taxon>
        <taxon>Arthrobacter</taxon>
    </lineage>
</organism>
<reference evidence="2" key="1">
    <citation type="submission" date="2015-11" db="EMBL/GenBank/DDBJ databases">
        <authorList>
            <person name="Kumar R."/>
            <person name="Singh D."/>
            <person name="Swarnkar M.K."/>
            <person name="Singh A.K."/>
            <person name="Kumar S."/>
        </authorList>
    </citation>
    <scope>NUCLEOTIDE SEQUENCE [LARGE SCALE GENOMIC DNA]</scope>
    <source>
        <strain evidence="2">ERGS4:06</strain>
    </source>
</reference>
<dbReference type="SUPFAM" id="SSF55729">
    <property type="entry name" value="Acyl-CoA N-acyltransferases (Nat)"/>
    <property type="match status" value="1"/>
</dbReference>
<gene>
    <name evidence="1" type="ORF">AS189_10355</name>
</gene>
<proteinExistence type="predicted"/>
<protein>
    <recommendedName>
        <fullName evidence="3">N-acetyltransferase domain-containing protein</fullName>
    </recommendedName>
</protein>
<evidence type="ECO:0008006" key="3">
    <source>
        <dbReference type="Google" id="ProtNLM"/>
    </source>
</evidence>
<name>A0A0S2M056_9MICC</name>